<reference evidence="3" key="1">
    <citation type="submission" date="2021-01" db="EMBL/GenBank/DDBJ databases">
        <authorList>
            <person name="Eckstrom K.M.E."/>
        </authorList>
    </citation>
    <scope>NUCLEOTIDE SEQUENCE</scope>
    <source>
        <strain evidence="3">UVCC 0001</strain>
    </source>
</reference>
<proteinExistence type="predicted"/>
<feature type="domain" description="Nucleotide-diphospho-sugar transferase" evidence="2">
    <location>
        <begin position="73"/>
        <end position="263"/>
    </location>
</feature>
<dbReference type="EMBL" id="JASFZW010000004">
    <property type="protein sequence ID" value="KAK2078742.1"/>
    <property type="molecule type" value="Genomic_DNA"/>
</dbReference>
<evidence type="ECO:0000313" key="3">
    <source>
        <dbReference type="EMBL" id="KAK2078742.1"/>
    </source>
</evidence>
<name>A0AAD9IM41_PROWI</name>
<dbReference type="InterPro" id="IPR052636">
    <property type="entry name" value="UDP-D-xylose:L-fucose_XylT"/>
</dbReference>
<dbReference type="InterPro" id="IPR005069">
    <property type="entry name" value="Nucl-diP-sugar_transferase"/>
</dbReference>
<evidence type="ECO:0000259" key="2">
    <source>
        <dbReference type="Pfam" id="PF03407"/>
    </source>
</evidence>
<dbReference type="AlphaFoldDB" id="A0AAD9IM41"/>
<keyword evidence="1" id="KW-0472">Membrane</keyword>
<keyword evidence="4" id="KW-1185">Reference proteome</keyword>
<dbReference type="GO" id="GO:0016757">
    <property type="term" value="F:glycosyltransferase activity"/>
    <property type="evidence" value="ECO:0007669"/>
    <property type="project" value="TreeGrafter"/>
</dbReference>
<keyword evidence="1" id="KW-0812">Transmembrane</keyword>
<evidence type="ECO:0000313" key="4">
    <source>
        <dbReference type="Proteomes" id="UP001255856"/>
    </source>
</evidence>
<dbReference type="PANTHER" id="PTHR47032:SF1">
    <property type="entry name" value="UDP-D-XYLOSE:L-FUCOSE ALPHA-1,3-D-XYLOSYLTRANSFERASE-RELATED"/>
    <property type="match status" value="1"/>
</dbReference>
<accession>A0AAD9IM41</accession>
<feature type="transmembrane region" description="Helical" evidence="1">
    <location>
        <begin position="641"/>
        <end position="661"/>
    </location>
</feature>
<comment type="caution">
    <text evidence="3">The sequence shown here is derived from an EMBL/GenBank/DDBJ whole genome shotgun (WGS) entry which is preliminary data.</text>
</comment>
<dbReference type="Proteomes" id="UP001255856">
    <property type="component" value="Unassembled WGS sequence"/>
</dbReference>
<dbReference type="GO" id="GO:0005794">
    <property type="term" value="C:Golgi apparatus"/>
    <property type="evidence" value="ECO:0007669"/>
    <property type="project" value="TreeGrafter"/>
</dbReference>
<sequence length="678" mass="76182">MLDNFCYHLDRVKALGHAMIITTDERAWDVLHGLGMPVFLDRAYPYHDRYANGPSIPGLMNREFDVQKHWWGYKLTELGFQVAYLDGDVVAMQDPFKAFDDSQWDVQGLSDWDTPDTPSVEQILRGNNLYSWVRDPRMPAGTWGVQLHKSYGADPATALAPINIPSQSTGIWFLQPRPAVVHFMRVLVDRLMAAESQHEWEQPAWNVVIMPFLIGRGDSEEPPLRYRLLPHAGYANIGVWHERKRAGLPADAVILHLGGVHGTDKAKAYRDAGLWHVGEPRLWSRDTHSLVEEGEEQASPAVRLFTLGLGASSVAALGAFAFLSTPKGEILFTTTGLPPNGSPGTVDMLDNFCYHLEKIGMLKHALILTPSESTWRILEEKGMPVYLDRALPYHDRWLDPATAPPGPNREFDIEKYWWGYKMASLGFKTLYIDADAVALRDPFAAFKDQEWDVQGLSDWDDLLDTPTGEEILRGCHLYKWVRDDKAPKGTLLRKSWGADRATQLEPISIPCQSTGLFYLQPRPNVERFMLALVDRLVREETWHEWDQATWNVVIVPFLIGSGDSDLPPLRYRLLPHAEYANIHVVERRRQAGKRADVVIMHLGGVHGRDKSKAYANAGLWHINERPALPAPQSGGFVGARGWGAASAAAVAGSLVVAGIVFRYRRTSRHPTSPHKSQV</sequence>
<gene>
    <name evidence="3" type="ORF">QBZ16_003582</name>
</gene>
<dbReference type="PANTHER" id="PTHR47032">
    <property type="entry name" value="UDP-D-XYLOSE:L-FUCOSE ALPHA-1,3-D-XYLOSYLTRANSFERASE-RELATED"/>
    <property type="match status" value="1"/>
</dbReference>
<organism evidence="3 4">
    <name type="scientific">Prototheca wickerhamii</name>
    <dbReference type="NCBI Taxonomy" id="3111"/>
    <lineage>
        <taxon>Eukaryota</taxon>
        <taxon>Viridiplantae</taxon>
        <taxon>Chlorophyta</taxon>
        <taxon>core chlorophytes</taxon>
        <taxon>Trebouxiophyceae</taxon>
        <taxon>Chlorellales</taxon>
        <taxon>Chlorellaceae</taxon>
        <taxon>Prototheca</taxon>
    </lineage>
</organism>
<feature type="domain" description="Nucleotide-diphospho-sugar transferase" evidence="2">
    <location>
        <begin position="422"/>
        <end position="609"/>
    </location>
</feature>
<keyword evidence="1" id="KW-1133">Transmembrane helix</keyword>
<protein>
    <recommendedName>
        <fullName evidence="2">Nucleotide-diphospho-sugar transferase domain-containing protein</fullName>
    </recommendedName>
</protein>
<evidence type="ECO:0000256" key="1">
    <source>
        <dbReference type="SAM" id="Phobius"/>
    </source>
</evidence>
<dbReference type="Pfam" id="PF03407">
    <property type="entry name" value="Nucleotid_trans"/>
    <property type="match status" value="2"/>
</dbReference>